<dbReference type="GO" id="GO:1990281">
    <property type="term" value="C:efflux pump complex"/>
    <property type="evidence" value="ECO:0007669"/>
    <property type="project" value="TreeGrafter"/>
</dbReference>
<evidence type="ECO:0000256" key="2">
    <source>
        <dbReference type="ARBA" id="ARBA00009477"/>
    </source>
</evidence>
<dbReference type="InterPro" id="IPR006143">
    <property type="entry name" value="RND_pump_MFP"/>
</dbReference>
<reference evidence="8" key="2">
    <citation type="submission" date="2023-01" db="EMBL/GenBank/DDBJ databases">
        <authorList>
            <person name="Sun Q."/>
            <person name="Evtushenko L."/>
        </authorList>
    </citation>
    <scope>NUCLEOTIDE SEQUENCE</scope>
    <source>
        <strain evidence="8">VKM B-1513</strain>
    </source>
</reference>
<dbReference type="Pfam" id="PF25917">
    <property type="entry name" value="BSH_RND"/>
    <property type="match status" value="1"/>
</dbReference>
<proteinExistence type="inferred from homology"/>
<comment type="caution">
    <text evidence="8">The sequence shown here is derived from an EMBL/GenBank/DDBJ whole genome shotgun (WGS) entry which is preliminary data.</text>
</comment>
<dbReference type="Gene3D" id="2.40.50.100">
    <property type="match status" value="1"/>
</dbReference>
<keyword evidence="5" id="KW-0732">Signal</keyword>
<dbReference type="PANTHER" id="PTHR30469">
    <property type="entry name" value="MULTIDRUG RESISTANCE PROTEIN MDTA"/>
    <property type="match status" value="1"/>
</dbReference>
<dbReference type="Gene3D" id="2.40.420.20">
    <property type="match status" value="1"/>
</dbReference>
<dbReference type="EMBL" id="BSFE01000001">
    <property type="protein sequence ID" value="GLK50540.1"/>
    <property type="molecule type" value="Genomic_DNA"/>
</dbReference>
<evidence type="ECO:0000256" key="3">
    <source>
        <dbReference type="ARBA" id="ARBA00022448"/>
    </source>
</evidence>
<evidence type="ECO:0000256" key="1">
    <source>
        <dbReference type="ARBA" id="ARBA00004196"/>
    </source>
</evidence>
<evidence type="ECO:0000259" key="6">
    <source>
        <dbReference type="Pfam" id="PF25917"/>
    </source>
</evidence>
<dbReference type="RefSeq" id="WP_271184941.1">
    <property type="nucleotide sequence ID" value="NZ_BSFE01000001.1"/>
</dbReference>
<keyword evidence="3" id="KW-0813">Transport</keyword>
<name>A0A9W6IK18_9PROT</name>
<feature type="coiled-coil region" evidence="4">
    <location>
        <begin position="91"/>
        <end position="118"/>
    </location>
</feature>
<dbReference type="PROSITE" id="PS51257">
    <property type="entry name" value="PROKAR_LIPOPROTEIN"/>
    <property type="match status" value="1"/>
</dbReference>
<protein>
    <submittedName>
        <fullName evidence="8">Hemolysin D</fullName>
    </submittedName>
</protein>
<feature type="domain" description="Multidrug resistance protein MdtA-like C-terminal permuted SH3" evidence="7">
    <location>
        <begin position="277"/>
        <end position="336"/>
    </location>
</feature>
<feature type="chain" id="PRO_5040967126" evidence="5">
    <location>
        <begin position="25"/>
        <end position="359"/>
    </location>
</feature>
<dbReference type="SUPFAM" id="SSF111369">
    <property type="entry name" value="HlyD-like secretion proteins"/>
    <property type="match status" value="1"/>
</dbReference>
<dbReference type="Gene3D" id="2.40.30.170">
    <property type="match status" value="1"/>
</dbReference>
<keyword evidence="4" id="KW-0175">Coiled coil</keyword>
<evidence type="ECO:0000259" key="7">
    <source>
        <dbReference type="Pfam" id="PF25967"/>
    </source>
</evidence>
<dbReference type="AlphaFoldDB" id="A0A9W6IK18"/>
<accession>A0A9W6IK18</accession>
<dbReference type="Proteomes" id="UP001143486">
    <property type="component" value="Unassembled WGS sequence"/>
</dbReference>
<keyword evidence="9" id="KW-1185">Reference proteome</keyword>
<gene>
    <name evidence="8" type="ORF">GCM10017621_00480</name>
</gene>
<evidence type="ECO:0000256" key="5">
    <source>
        <dbReference type="SAM" id="SignalP"/>
    </source>
</evidence>
<dbReference type="InterPro" id="IPR058625">
    <property type="entry name" value="MdtA-like_BSH"/>
</dbReference>
<reference evidence="8" key="1">
    <citation type="journal article" date="2014" name="Int. J. Syst. Evol. Microbiol.">
        <title>Complete genome sequence of Corynebacterium casei LMG S-19264T (=DSM 44701T), isolated from a smear-ripened cheese.</title>
        <authorList>
            <consortium name="US DOE Joint Genome Institute (JGI-PGF)"/>
            <person name="Walter F."/>
            <person name="Albersmeier A."/>
            <person name="Kalinowski J."/>
            <person name="Ruckert C."/>
        </authorList>
    </citation>
    <scope>NUCLEOTIDE SEQUENCE</scope>
    <source>
        <strain evidence="8">VKM B-1513</strain>
    </source>
</reference>
<dbReference type="Gene3D" id="1.10.287.470">
    <property type="entry name" value="Helix hairpin bin"/>
    <property type="match status" value="1"/>
</dbReference>
<dbReference type="GO" id="GO:0015562">
    <property type="term" value="F:efflux transmembrane transporter activity"/>
    <property type="evidence" value="ECO:0007669"/>
    <property type="project" value="TreeGrafter"/>
</dbReference>
<evidence type="ECO:0000256" key="4">
    <source>
        <dbReference type="SAM" id="Coils"/>
    </source>
</evidence>
<feature type="signal peptide" evidence="5">
    <location>
        <begin position="1"/>
        <end position="24"/>
    </location>
</feature>
<dbReference type="PANTHER" id="PTHR30469:SF20">
    <property type="entry name" value="EFFLUX RND TRANSPORTER PERIPLASMIC ADAPTOR SUBUNIT"/>
    <property type="match status" value="1"/>
</dbReference>
<dbReference type="Pfam" id="PF25967">
    <property type="entry name" value="RND-MFP_C"/>
    <property type="match status" value="1"/>
</dbReference>
<feature type="domain" description="Multidrug resistance protein MdtA-like barrel-sandwich hybrid" evidence="6">
    <location>
        <begin position="59"/>
        <end position="179"/>
    </location>
</feature>
<comment type="subcellular location">
    <subcellularLocation>
        <location evidence="1">Cell envelope</location>
    </subcellularLocation>
</comment>
<comment type="similarity">
    <text evidence="2">Belongs to the membrane fusion protein (MFP) (TC 8.A.1) family.</text>
</comment>
<sequence>MIRLAPLPVLAAVLALAACSGETAAPPPQPRLVQLGEVQSNAPETRHEFVGRVEARLSVDMAFQVGGQLAELPLTEGQRIAEGDLVARLDLEDFELARQEARVQLQQARTDLERQRTLHERGIASQAALDSAQTQYDLRLVALENAQRNLQYATLTAPFDGLVSRRLVDNFTIVSPGQPIVRIQDVGELRVSIPVSEDMVATFDQNNLVALEAAFSFLPGQTFSLIPRELVSEPDDTSNTYRAIAALPDDIPANILPGMTATVWAEVERNGPVTTDVTVPLAAVSERPDGSNSVWVYDADTGTVSPRMVETAGLRGNSVIVTDGVQAGDLIVTAGVSALHDGMEVRPLDDTQPRFGTAQ</sequence>
<organism evidence="8 9">
    <name type="scientific">Maricaulis virginensis</name>
    <dbReference type="NCBI Taxonomy" id="144022"/>
    <lineage>
        <taxon>Bacteria</taxon>
        <taxon>Pseudomonadati</taxon>
        <taxon>Pseudomonadota</taxon>
        <taxon>Alphaproteobacteria</taxon>
        <taxon>Maricaulales</taxon>
        <taxon>Maricaulaceae</taxon>
        <taxon>Maricaulis</taxon>
    </lineage>
</organism>
<dbReference type="InterPro" id="IPR058627">
    <property type="entry name" value="MdtA-like_C"/>
</dbReference>
<dbReference type="NCBIfam" id="TIGR01730">
    <property type="entry name" value="RND_mfp"/>
    <property type="match status" value="1"/>
</dbReference>
<evidence type="ECO:0000313" key="8">
    <source>
        <dbReference type="EMBL" id="GLK50540.1"/>
    </source>
</evidence>
<evidence type="ECO:0000313" key="9">
    <source>
        <dbReference type="Proteomes" id="UP001143486"/>
    </source>
</evidence>